<keyword evidence="8" id="KW-1185">Reference proteome</keyword>
<dbReference type="OMA" id="CHLEDYR"/>
<evidence type="ECO:0000256" key="5">
    <source>
        <dbReference type="ARBA" id="ARBA00024196"/>
    </source>
</evidence>
<evidence type="ECO:0000256" key="1">
    <source>
        <dbReference type="ARBA" id="ARBA00004123"/>
    </source>
</evidence>
<dbReference type="PROSITE" id="PS51450">
    <property type="entry name" value="LRR"/>
    <property type="match status" value="1"/>
</dbReference>
<dbReference type="HOGENOM" id="CLU_061027_3_0_1"/>
<dbReference type="InterPro" id="IPR032675">
    <property type="entry name" value="LRR_dom_sf"/>
</dbReference>
<keyword evidence="3" id="KW-0677">Repeat</keyword>
<reference evidence="8" key="1">
    <citation type="journal article" date="2012" name="G3 (Bethesda)">
        <title>Pichia sorbitophila, an interspecies yeast hybrid reveals early steps of genome resolution following polyploidization.</title>
        <authorList>
            <person name="Leh Louis V."/>
            <person name="Despons L."/>
            <person name="Friedrich A."/>
            <person name="Martin T."/>
            <person name="Durrens P."/>
            <person name="Casaregola S."/>
            <person name="Neuveglise C."/>
            <person name="Fairhead C."/>
            <person name="Marck C."/>
            <person name="Cruz J.A."/>
            <person name="Straub M.L."/>
            <person name="Kugler V."/>
            <person name="Sacerdot C."/>
            <person name="Uzunov Z."/>
            <person name="Thierry A."/>
            <person name="Weiss S."/>
            <person name="Bleykasten C."/>
            <person name="De Montigny J."/>
            <person name="Jacques N."/>
            <person name="Jung P."/>
            <person name="Lemaire M."/>
            <person name="Mallet S."/>
            <person name="Morel G."/>
            <person name="Richard G.F."/>
            <person name="Sarkar A."/>
            <person name="Savel G."/>
            <person name="Schacherer J."/>
            <person name="Seret M.L."/>
            <person name="Talla E."/>
            <person name="Samson G."/>
            <person name="Jubin C."/>
            <person name="Poulain J."/>
            <person name="Vacherie B."/>
            <person name="Barbe V."/>
            <person name="Pelletier E."/>
            <person name="Sherman D.J."/>
            <person name="Westhof E."/>
            <person name="Weissenbach J."/>
            <person name="Baret P.V."/>
            <person name="Wincker P."/>
            <person name="Gaillardin C."/>
            <person name="Dujon B."/>
            <person name="Souciet J.L."/>
        </authorList>
    </citation>
    <scope>NUCLEOTIDE SEQUENCE [LARGE SCALE GENOMIC DNA]</scope>
    <source>
        <strain evidence="8">CBS 270.75 / DBVPG 7215 / KCTC 17166 / NRRL Y-17582</strain>
    </source>
</reference>
<evidence type="ECO:0000256" key="3">
    <source>
        <dbReference type="ARBA" id="ARBA00022737"/>
    </source>
</evidence>
<dbReference type="OrthoDB" id="433501at2759"/>
<protein>
    <recommendedName>
        <fullName evidence="6">U2 small nuclear ribonucleoprotein A'</fullName>
    </recommendedName>
</protein>
<dbReference type="GO" id="GO:0030620">
    <property type="term" value="F:U2 snRNA binding"/>
    <property type="evidence" value="ECO:0007669"/>
    <property type="project" value="InterPro"/>
</dbReference>
<dbReference type="InterPro" id="IPR001611">
    <property type="entry name" value="Leu-rich_rpt"/>
</dbReference>
<gene>
    <name evidence="7" type="ordered locus">Ecym_2186</name>
</gene>
<dbReference type="InterPro" id="IPR044640">
    <property type="entry name" value="RU2A"/>
</dbReference>
<proteinExistence type="inferred from homology"/>
<dbReference type="PANTHER" id="PTHR10552:SF6">
    <property type="entry name" value="U2 SMALL NUCLEAR RIBONUCLEOPROTEIN A"/>
    <property type="match status" value="1"/>
</dbReference>
<organism evidence="7 8">
    <name type="scientific">Eremothecium cymbalariae (strain CBS 270.75 / DBVPG 7215 / KCTC 17166 / NRRL Y-17582)</name>
    <name type="common">Yeast</name>
    <dbReference type="NCBI Taxonomy" id="931890"/>
    <lineage>
        <taxon>Eukaryota</taxon>
        <taxon>Fungi</taxon>
        <taxon>Dikarya</taxon>
        <taxon>Ascomycota</taxon>
        <taxon>Saccharomycotina</taxon>
        <taxon>Saccharomycetes</taxon>
        <taxon>Saccharomycetales</taxon>
        <taxon>Saccharomycetaceae</taxon>
        <taxon>Eremothecium</taxon>
    </lineage>
</organism>
<name>G8JP30_ERECY</name>
<evidence type="ECO:0000313" key="8">
    <source>
        <dbReference type="Proteomes" id="UP000006790"/>
    </source>
</evidence>
<dbReference type="STRING" id="931890.G8JP30"/>
<evidence type="ECO:0000256" key="6">
    <source>
        <dbReference type="ARBA" id="ARBA00024238"/>
    </source>
</evidence>
<evidence type="ECO:0000313" key="7">
    <source>
        <dbReference type="EMBL" id="AET37935.1"/>
    </source>
</evidence>
<dbReference type="Gene3D" id="3.80.10.10">
    <property type="entry name" value="Ribonuclease Inhibitor"/>
    <property type="match status" value="1"/>
</dbReference>
<dbReference type="Proteomes" id="UP000006790">
    <property type="component" value="Chromosome 2"/>
</dbReference>
<evidence type="ECO:0000256" key="2">
    <source>
        <dbReference type="ARBA" id="ARBA00022614"/>
    </source>
</evidence>
<dbReference type="eggNOG" id="KOG1644">
    <property type="taxonomic scope" value="Eukaryota"/>
</dbReference>
<dbReference type="SUPFAM" id="SSF52058">
    <property type="entry name" value="L domain-like"/>
    <property type="match status" value="1"/>
</dbReference>
<comment type="similarity">
    <text evidence="5">Belongs to the U2 small nuclear ribonucleoprotein A family.</text>
</comment>
<dbReference type="Pfam" id="PF14580">
    <property type="entry name" value="LRR_9"/>
    <property type="match status" value="1"/>
</dbReference>
<keyword evidence="4" id="KW-0539">Nucleus</keyword>
<dbReference type="FunCoup" id="G8JP30">
    <property type="interactions" value="1264"/>
</dbReference>
<sequence>MKLTHAGILEAPVYYVDHFHKKYDIDRVVILRDKSIVNDHEVMPETLKILPDSTNVLDFTHNNLNEFPPLGDHLSIHTLLLSRNQINKLNGSRLPKNLKNLVLAMNRIDSPEQLYGLKSSPKSLENLNLRGNIVCHLAGYRELVISLCPGLKVLDGERITLSERKCVTSVTPSGRQPAGLVSKVLRSDEKEIQLMDHVFNKLDASTKEKVKQLLSQATTLAEVESLEKLLSGGV</sequence>
<dbReference type="EMBL" id="CP002498">
    <property type="protein sequence ID" value="AET37935.1"/>
    <property type="molecule type" value="Genomic_DNA"/>
</dbReference>
<dbReference type="GO" id="GO:0000974">
    <property type="term" value="C:Prp19 complex"/>
    <property type="evidence" value="ECO:0007669"/>
    <property type="project" value="EnsemblFungi"/>
</dbReference>
<dbReference type="GO" id="GO:0005686">
    <property type="term" value="C:U2 snRNP"/>
    <property type="evidence" value="ECO:0007669"/>
    <property type="project" value="EnsemblFungi"/>
</dbReference>
<dbReference type="GeneID" id="11471811"/>
<accession>G8JP30</accession>
<dbReference type="RefSeq" id="XP_003644752.1">
    <property type="nucleotide sequence ID" value="XM_003644704.1"/>
</dbReference>
<dbReference type="KEGG" id="erc:Ecym_2186"/>
<dbReference type="GO" id="GO:0000398">
    <property type="term" value="P:mRNA splicing, via spliceosome"/>
    <property type="evidence" value="ECO:0007669"/>
    <property type="project" value="EnsemblFungi"/>
</dbReference>
<dbReference type="InParanoid" id="G8JP30"/>
<dbReference type="AlphaFoldDB" id="G8JP30"/>
<dbReference type="GO" id="GO:0071004">
    <property type="term" value="C:U2-type prespliceosome"/>
    <property type="evidence" value="ECO:0007669"/>
    <property type="project" value="EnsemblFungi"/>
</dbReference>
<comment type="subcellular location">
    <subcellularLocation>
        <location evidence="1">Nucleus</location>
    </subcellularLocation>
</comment>
<dbReference type="PANTHER" id="PTHR10552">
    <property type="entry name" value="U2 SMALL NUCLEAR RIBONUCLEOPROTEIN A"/>
    <property type="match status" value="1"/>
</dbReference>
<keyword evidence="2" id="KW-0433">Leucine-rich repeat</keyword>
<evidence type="ECO:0000256" key="4">
    <source>
        <dbReference type="ARBA" id="ARBA00023242"/>
    </source>
</evidence>